<reference evidence="5" key="1">
    <citation type="journal article" date="2023" name="Plant J.">
        <title>The genome of the king protea, Protea cynaroides.</title>
        <authorList>
            <person name="Chang J."/>
            <person name="Duong T.A."/>
            <person name="Schoeman C."/>
            <person name="Ma X."/>
            <person name="Roodt D."/>
            <person name="Barker N."/>
            <person name="Li Z."/>
            <person name="Van de Peer Y."/>
            <person name="Mizrachi E."/>
        </authorList>
    </citation>
    <scope>NUCLEOTIDE SEQUENCE</scope>
    <source>
        <tissue evidence="5">Young leaves</tissue>
    </source>
</reference>
<dbReference type="EMBL" id="JAMYWD010000010">
    <property type="protein sequence ID" value="KAJ4958618.1"/>
    <property type="molecule type" value="Genomic_DNA"/>
</dbReference>
<dbReference type="InterPro" id="IPR002885">
    <property type="entry name" value="PPR_rpt"/>
</dbReference>
<evidence type="ECO:0000256" key="2">
    <source>
        <dbReference type="PROSITE-ProRule" id="PRU00708"/>
    </source>
</evidence>
<dbReference type="Pfam" id="PF13041">
    <property type="entry name" value="PPR_2"/>
    <property type="match status" value="3"/>
</dbReference>
<evidence type="ECO:0000313" key="6">
    <source>
        <dbReference type="Proteomes" id="UP001141806"/>
    </source>
</evidence>
<name>A0A9Q0H2W1_9MAGN</name>
<dbReference type="FunFam" id="1.25.40.10:FF:000031">
    <property type="entry name" value="Pentatricopeptide repeat-containing protein mitochondrial"/>
    <property type="match status" value="1"/>
</dbReference>
<organism evidence="5 6">
    <name type="scientific">Protea cynaroides</name>
    <dbReference type="NCBI Taxonomy" id="273540"/>
    <lineage>
        <taxon>Eukaryota</taxon>
        <taxon>Viridiplantae</taxon>
        <taxon>Streptophyta</taxon>
        <taxon>Embryophyta</taxon>
        <taxon>Tracheophyta</taxon>
        <taxon>Spermatophyta</taxon>
        <taxon>Magnoliopsida</taxon>
        <taxon>Proteales</taxon>
        <taxon>Proteaceae</taxon>
        <taxon>Protea</taxon>
    </lineage>
</organism>
<sequence length="743" mass="84315">MALNLMITRRVFHCPSLLLLFPAKLPTLAISANISPEIITPTFKFVKRYYSSPLTLDFFDYENHTAHLDIDMYYSSLLDNSTHKSHLLQIHAQLIVFGLQESNFLATKLVHGCSHMGEVLYAREVFEKIPEPNIFLWNSIIRGYSRNNLFGDALDMYSRMQAQGVSPDRFTLPYILKACSGQSALEMGFRIHAQIFRHGFESDVFVQNGVVALYAKCGEINRARVVFDRLSDRTIVSWTSIISGYAQNGQPFEALVIFRKMRQLEMRPDWIALVSILKAYTDVEDLEQGKSVHGIVIKMGLEMEPDLLIALTSMYAKCGNVMVAKSLFDQMEMPNVILWNAMISGFAKNGYADEAVELFRKMASKGISADSITVRAVILACAQVGSLDLARWMGEYIDRTEYRNDVFVNTALIDMYAKCGSIEFARKVFDCTPDKDVVVWSAMIVGYGLHGRAHEAIDLFNLMKYAQVEPNYVTFLGLLLACNHSGLVQEGWEYFCQMQQDHGIVPRHQHYACVVDLLGRAGYLDEAYKFIADMPIEPGITVWGALLSACKIHRHVSLGEYAAERVFSLEPLNAGHYVQLSNLYASARMWNCVAKVRLLMREKGLSKDLGYSMIEVNGKLQAFRVGDKSHPRSKEIFLELERLERRLKEAGFSPDRDSVLHDLNYEEIEYSLCNHSERLAIAYGLISTPPGMTLRITKNLRACVNCHLATKLISKIVNREIVVRDANRFHHFKDGFCSCGDYW</sequence>
<dbReference type="InterPro" id="IPR046848">
    <property type="entry name" value="E_motif"/>
</dbReference>
<feature type="repeat" description="PPR" evidence="2">
    <location>
        <begin position="436"/>
        <end position="470"/>
    </location>
</feature>
<keyword evidence="3" id="KW-0732">Signal</keyword>
<dbReference type="PROSITE" id="PS51375">
    <property type="entry name" value="PPR"/>
    <property type="match status" value="4"/>
</dbReference>
<keyword evidence="6" id="KW-1185">Reference proteome</keyword>
<dbReference type="Pfam" id="PF20431">
    <property type="entry name" value="E_motif"/>
    <property type="match status" value="1"/>
</dbReference>
<dbReference type="GO" id="GO:0008270">
    <property type="term" value="F:zinc ion binding"/>
    <property type="evidence" value="ECO:0007669"/>
    <property type="project" value="InterPro"/>
</dbReference>
<dbReference type="FunFam" id="1.25.40.10:FF:000366">
    <property type="entry name" value="Pentatricopeptide (PPR) repeat-containing protein"/>
    <property type="match status" value="1"/>
</dbReference>
<dbReference type="InterPro" id="IPR011990">
    <property type="entry name" value="TPR-like_helical_dom_sf"/>
</dbReference>
<feature type="repeat" description="PPR" evidence="2">
    <location>
        <begin position="133"/>
        <end position="167"/>
    </location>
</feature>
<feature type="signal peptide" evidence="3">
    <location>
        <begin position="1"/>
        <end position="31"/>
    </location>
</feature>
<dbReference type="GO" id="GO:0009451">
    <property type="term" value="P:RNA modification"/>
    <property type="evidence" value="ECO:0007669"/>
    <property type="project" value="InterPro"/>
</dbReference>
<dbReference type="FunFam" id="1.25.40.10:FF:000470">
    <property type="entry name" value="Pentatricopeptide repeat-containing protein At5g66520"/>
    <property type="match status" value="1"/>
</dbReference>
<dbReference type="PANTHER" id="PTHR47926">
    <property type="entry name" value="PENTATRICOPEPTIDE REPEAT-CONTAINING PROTEIN"/>
    <property type="match status" value="1"/>
</dbReference>
<protein>
    <recommendedName>
        <fullName evidence="4">DYW domain-containing protein</fullName>
    </recommendedName>
</protein>
<evidence type="ECO:0000259" key="4">
    <source>
        <dbReference type="Pfam" id="PF14432"/>
    </source>
</evidence>
<feature type="repeat" description="PPR" evidence="2">
    <location>
        <begin position="234"/>
        <end position="268"/>
    </location>
</feature>
<feature type="repeat" description="PPR" evidence="2">
    <location>
        <begin position="335"/>
        <end position="369"/>
    </location>
</feature>
<dbReference type="FunFam" id="1.25.40.10:FF:000309">
    <property type="entry name" value="Pentatricopeptide repeat-containing protein, chloroplastic"/>
    <property type="match status" value="1"/>
</dbReference>
<dbReference type="AlphaFoldDB" id="A0A9Q0H2W1"/>
<gene>
    <name evidence="5" type="ORF">NE237_025729</name>
</gene>
<dbReference type="NCBIfam" id="TIGR00756">
    <property type="entry name" value="PPR"/>
    <property type="match status" value="4"/>
</dbReference>
<comment type="caution">
    <text evidence="5">The sequence shown here is derived from an EMBL/GenBank/DDBJ whole genome shotgun (WGS) entry which is preliminary data.</text>
</comment>
<keyword evidence="1" id="KW-0677">Repeat</keyword>
<dbReference type="Gene3D" id="1.25.40.10">
    <property type="entry name" value="Tetratricopeptide repeat domain"/>
    <property type="match status" value="3"/>
</dbReference>
<dbReference type="OrthoDB" id="185373at2759"/>
<dbReference type="PANTHER" id="PTHR47926:SF396">
    <property type="entry name" value="PENTATRICOPEPTIDE REPEAT-CONTAINING PROTEIN"/>
    <property type="match status" value="1"/>
</dbReference>
<dbReference type="InterPro" id="IPR046960">
    <property type="entry name" value="PPR_At4g14850-like_plant"/>
</dbReference>
<dbReference type="Proteomes" id="UP001141806">
    <property type="component" value="Unassembled WGS sequence"/>
</dbReference>
<dbReference type="Pfam" id="PF01535">
    <property type="entry name" value="PPR"/>
    <property type="match status" value="3"/>
</dbReference>
<evidence type="ECO:0000256" key="3">
    <source>
        <dbReference type="SAM" id="SignalP"/>
    </source>
</evidence>
<proteinExistence type="predicted"/>
<dbReference type="Pfam" id="PF14432">
    <property type="entry name" value="DYW_deaminase"/>
    <property type="match status" value="1"/>
</dbReference>
<evidence type="ECO:0000313" key="5">
    <source>
        <dbReference type="EMBL" id="KAJ4958618.1"/>
    </source>
</evidence>
<evidence type="ECO:0000256" key="1">
    <source>
        <dbReference type="ARBA" id="ARBA00022737"/>
    </source>
</evidence>
<feature type="domain" description="DYW" evidence="4">
    <location>
        <begin position="651"/>
        <end position="743"/>
    </location>
</feature>
<accession>A0A9Q0H2W1</accession>
<dbReference type="InterPro" id="IPR032867">
    <property type="entry name" value="DYW_dom"/>
</dbReference>
<feature type="chain" id="PRO_5040246427" description="DYW domain-containing protein" evidence="3">
    <location>
        <begin position="32"/>
        <end position="743"/>
    </location>
</feature>
<dbReference type="GO" id="GO:0003723">
    <property type="term" value="F:RNA binding"/>
    <property type="evidence" value="ECO:0007669"/>
    <property type="project" value="InterPro"/>
</dbReference>